<evidence type="ECO:0000256" key="1">
    <source>
        <dbReference type="SAM" id="MobiDB-lite"/>
    </source>
</evidence>
<dbReference type="AlphaFoldDB" id="A0AAJ7WQR0"/>
<feature type="region of interest" description="Disordered" evidence="1">
    <location>
        <begin position="1"/>
        <end position="27"/>
    </location>
</feature>
<evidence type="ECO:0000313" key="3">
    <source>
        <dbReference type="RefSeq" id="XP_032805268.1"/>
    </source>
</evidence>
<dbReference type="Proteomes" id="UP001318040">
    <property type="component" value="Chromosome 7"/>
</dbReference>
<sequence length="142" mass="15742">MSYSDHQRPLSDPSHWPCKPHPSPCCPSPPRCQWVCKSHPMWPQPKPYPAPPPHPYPPPQWPCKVGASGRPQLEQQQQEEEDEEEVGCGSLWKRWGHSSRGGSSKGPQCCQTQQCCQRPVKQCCFGKGGSNGGMGGGNYGYK</sequence>
<dbReference type="RefSeq" id="XP_032805268.1">
    <property type="nucleotide sequence ID" value="XM_032949377.1"/>
</dbReference>
<reference evidence="3" key="1">
    <citation type="submission" date="2025-08" db="UniProtKB">
        <authorList>
            <consortium name="RefSeq"/>
        </authorList>
    </citation>
    <scope>IDENTIFICATION</scope>
    <source>
        <tissue evidence="3">Sperm</tissue>
    </source>
</reference>
<protein>
    <submittedName>
        <fullName evidence="3">RBBP8 N-terminal-like protein</fullName>
    </submittedName>
</protein>
<accession>A0AAJ7WQR0</accession>
<feature type="region of interest" description="Disordered" evidence="1">
    <location>
        <begin position="46"/>
        <end position="87"/>
    </location>
</feature>
<gene>
    <name evidence="3" type="primary">LOC116940074</name>
</gene>
<feature type="compositionally biased region" description="Acidic residues" evidence="1">
    <location>
        <begin position="77"/>
        <end position="86"/>
    </location>
</feature>
<evidence type="ECO:0000313" key="2">
    <source>
        <dbReference type="Proteomes" id="UP001318040"/>
    </source>
</evidence>
<organism evidence="2 3">
    <name type="scientific">Petromyzon marinus</name>
    <name type="common">Sea lamprey</name>
    <dbReference type="NCBI Taxonomy" id="7757"/>
    <lineage>
        <taxon>Eukaryota</taxon>
        <taxon>Metazoa</taxon>
        <taxon>Chordata</taxon>
        <taxon>Craniata</taxon>
        <taxon>Vertebrata</taxon>
        <taxon>Cyclostomata</taxon>
        <taxon>Hyperoartia</taxon>
        <taxon>Petromyzontiformes</taxon>
        <taxon>Petromyzontidae</taxon>
        <taxon>Petromyzon</taxon>
    </lineage>
</organism>
<name>A0AAJ7WQR0_PETMA</name>
<feature type="compositionally biased region" description="Pro residues" evidence="1">
    <location>
        <begin position="46"/>
        <end position="61"/>
    </location>
</feature>
<keyword evidence="2" id="KW-1185">Reference proteome</keyword>
<dbReference type="KEGG" id="pmrn:116940074"/>
<proteinExistence type="predicted"/>